<feature type="non-terminal residue" evidence="1">
    <location>
        <position position="158"/>
    </location>
</feature>
<reference evidence="1" key="1">
    <citation type="submission" date="2022-07" db="EMBL/GenBank/DDBJ databases">
        <title>Genome analysis of Parmales, a sister group of diatoms, reveals the evolutionary specialization of diatoms from phago-mixotrophs to photoautotrophs.</title>
        <authorList>
            <person name="Ban H."/>
            <person name="Sato S."/>
            <person name="Yoshikawa S."/>
            <person name="Kazumasa Y."/>
            <person name="Nakamura Y."/>
            <person name="Ichinomiya M."/>
            <person name="Saitoh K."/>
            <person name="Sato N."/>
            <person name="Blanc-Mathieu R."/>
            <person name="Endo H."/>
            <person name="Kuwata A."/>
            <person name="Ogata H."/>
        </authorList>
    </citation>
    <scope>NUCLEOTIDE SEQUENCE</scope>
</reference>
<protein>
    <submittedName>
        <fullName evidence="1">Uncharacterized protein</fullName>
    </submittedName>
</protein>
<gene>
    <name evidence="1" type="ORF">TrRE_jg2965</name>
</gene>
<proteinExistence type="predicted"/>
<comment type="caution">
    <text evidence="1">The sequence shown here is derived from an EMBL/GenBank/DDBJ whole genome shotgun (WGS) entry which is preliminary data.</text>
</comment>
<evidence type="ECO:0000313" key="2">
    <source>
        <dbReference type="Proteomes" id="UP001165082"/>
    </source>
</evidence>
<dbReference type="EMBL" id="BRXZ01001707">
    <property type="protein sequence ID" value="GMH77012.1"/>
    <property type="molecule type" value="Genomic_DNA"/>
</dbReference>
<accession>A0A9W7EFL4</accession>
<keyword evidence="2" id="KW-1185">Reference proteome</keyword>
<dbReference type="AlphaFoldDB" id="A0A9W7EFL4"/>
<organism evidence="1 2">
    <name type="scientific">Triparma retinervis</name>
    <dbReference type="NCBI Taxonomy" id="2557542"/>
    <lineage>
        <taxon>Eukaryota</taxon>
        <taxon>Sar</taxon>
        <taxon>Stramenopiles</taxon>
        <taxon>Ochrophyta</taxon>
        <taxon>Bolidophyceae</taxon>
        <taxon>Parmales</taxon>
        <taxon>Triparmaceae</taxon>
        <taxon>Triparma</taxon>
    </lineage>
</organism>
<evidence type="ECO:0000313" key="1">
    <source>
        <dbReference type="EMBL" id="GMH77012.1"/>
    </source>
</evidence>
<sequence>MEDFNRADANSQNSILRLYNQNTQTLKVCEALEEGREVEQREGGGYESIYVKAPPASVDVERGSEEENLKREARRRNLEELGVYICMGKGGRNAGTPKEYFATAAGAEDRDETEGSGGQLTLEGRSRVRALFDHCSSHGWPLLVCFTGASSSTGVPES</sequence>
<dbReference type="Proteomes" id="UP001165082">
    <property type="component" value="Unassembled WGS sequence"/>
</dbReference>
<name>A0A9W7EFL4_9STRA</name>